<feature type="region of interest" description="Disordered" evidence="1">
    <location>
        <begin position="380"/>
        <end position="409"/>
    </location>
</feature>
<comment type="caution">
    <text evidence="2">The sequence shown here is derived from an EMBL/GenBank/DDBJ whole genome shotgun (WGS) entry which is preliminary data.</text>
</comment>
<protein>
    <submittedName>
        <fullName evidence="2">Uncharacterized protein</fullName>
    </submittedName>
</protein>
<feature type="compositionally biased region" description="Acidic residues" evidence="1">
    <location>
        <begin position="396"/>
        <end position="409"/>
    </location>
</feature>
<dbReference type="EMBL" id="JASMQC010000001">
    <property type="protein sequence ID" value="KAK1948310.1"/>
    <property type="molecule type" value="Genomic_DNA"/>
</dbReference>
<sequence>MRRHFVFAEDEKERSVGEGKTNLLQLWHNRRNAMLEGDGSVNGGEANVLVSGELTLLWDLAKPISSCTLNRDGYVAFFARAAKSLILPLSTDAIAIAAAQRDWEYDLEGVGSIPEPDKHSNLDNEEMAHEQFREAVMQLAELILPVESGANVYLTFFRELRHSIAEIVSPSSGPEQDEANPSDPVDRFTLRPLNRIVKIANNSFLQKLPPSSDAMRNIRGLQPPDQREMSLKQLLVSYNPRKLSLTRAFPKNKLNIAAEETASEASDIAKAAVEDDMELAHRLHLELVGSIGSGATPVRGRQLHREITAHWDPEDALVAALTEFPALKVAVVGPPGSGKTRLACVLARRLGLKYLSLNEVVQRAADRKLRLCRRQTATPALSEEDVNVETSPPEEIPTEEEQPEENTAEVDGEMDHVFREEDFKAICTGKVVSRSTALALLRLEATRSVFGA</sequence>
<reference evidence="2" key="1">
    <citation type="submission" date="2023-08" db="EMBL/GenBank/DDBJ databases">
        <title>Reference Genome Resource for the Citrus Pathogen Phytophthora citrophthora.</title>
        <authorList>
            <person name="Moller H."/>
            <person name="Coetzee B."/>
            <person name="Rose L.J."/>
            <person name="Van Niekerk J.M."/>
        </authorList>
    </citation>
    <scope>NUCLEOTIDE SEQUENCE</scope>
    <source>
        <strain evidence="2">STE-U-9442</strain>
    </source>
</reference>
<dbReference type="InterPro" id="IPR027417">
    <property type="entry name" value="P-loop_NTPase"/>
</dbReference>
<keyword evidence="3" id="KW-1185">Reference proteome</keyword>
<evidence type="ECO:0000313" key="2">
    <source>
        <dbReference type="EMBL" id="KAK1948310.1"/>
    </source>
</evidence>
<dbReference type="Proteomes" id="UP001259832">
    <property type="component" value="Unassembled WGS sequence"/>
</dbReference>
<feature type="region of interest" description="Disordered" evidence="1">
    <location>
        <begin position="168"/>
        <end position="187"/>
    </location>
</feature>
<evidence type="ECO:0000256" key="1">
    <source>
        <dbReference type="SAM" id="MobiDB-lite"/>
    </source>
</evidence>
<dbReference type="AlphaFoldDB" id="A0AAD9H0C6"/>
<gene>
    <name evidence="2" type="ORF">P3T76_000600</name>
</gene>
<organism evidence="2 3">
    <name type="scientific">Phytophthora citrophthora</name>
    <dbReference type="NCBI Taxonomy" id="4793"/>
    <lineage>
        <taxon>Eukaryota</taxon>
        <taxon>Sar</taxon>
        <taxon>Stramenopiles</taxon>
        <taxon>Oomycota</taxon>
        <taxon>Peronosporomycetes</taxon>
        <taxon>Peronosporales</taxon>
        <taxon>Peronosporaceae</taxon>
        <taxon>Phytophthora</taxon>
    </lineage>
</organism>
<dbReference type="SUPFAM" id="SSF52540">
    <property type="entry name" value="P-loop containing nucleoside triphosphate hydrolases"/>
    <property type="match status" value="1"/>
</dbReference>
<name>A0AAD9H0C6_9STRA</name>
<dbReference type="Gene3D" id="3.40.50.300">
    <property type="entry name" value="P-loop containing nucleotide triphosphate hydrolases"/>
    <property type="match status" value="1"/>
</dbReference>
<proteinExistence type="predicted"/>
<accession>A0AAD9H0C6</accession>
<evidence type="ECO:0000313" key="3">
    <source>
        <dbReference type="Proteomes" id="UP001259832"/>
    </source>
</evidence>